<evidence type="ECO:0000313" key="2">
    <source>
        <dbReference type="EMBL" id="TNN63099.1"/>
    </source>
</evidence>
<gene>
    <name evidence="2" type="ORF">EYF80_026715</name>
</gene>
<dbReference type="EMBL" id="SRLO01000280">
    <property type="protein sequence ID" value="TNN63099.1"/>
    <property type="molecule type" value="Genomic_DNA"/>
</dbReference>
<feature type="compositionally biased region" description="Basic and acidic residues" evidence="1">
    <location>
        <begin position="9"/>
        <end position="23"/>
    </location>
</feature>
<dbReference type="Proteomes" id="UP000314294">
    <property type="component" value="Unassembled WGS sequence"/>
</dbReference>
<organism evidence="2 3">
    <name type="scientific">Liparis tanakae</name>
    <name type="common">Tanaka's snailfish</name>
    <dbReference type="NCBI Taxonomy" id="230148"/>
    <lineage>
        <taxon>Eukaryota</taxon>
        <taxon>Metazoa</taxon>
        <taxon>Chordata</taxon>
        <taxon>Craniata</taxon>
        <taxon>Vertebrata</taxon>
        <taxon>Euteleostomi</taxon>
        <taxon>Actinopterygii</taxon>
        <taxon>Neopterygii</taxon>
        <taxon>Teleostei</taxon>
        <taxon>Neoteleostei</taxon>
        <taxon>Acanthomorphata</taxon>
        <taxon>Eupercaria</taxon>
        <taxon>Perciformes</taxon>
        <taxon>Cottioidei</taxon>
        <taxon>Cottales</taxon>
        <taxon>Liparidae</taxon>
        <taxon>Liparis</taxon>
    </lineage>
</organism>
<proteinExistence type="predicted"/>
<comment type="caution">
    <text evidence="2">The sequence shown here is derived from an EMBL/GenBank/DDBJ whole genome shotgun (WGS) entry which is preliminary data.</text>
</comment>
<name>A0A4Z2HBA1_9TELE</name>
<accession>A0A4Z2HBA1</accession>
<keyword evidence="3" id="KW-1185">Reference proteome</keyword>
<sequence length="119" mass="12803">MFMRLSVKGADETFTDTRGETAGHIDPSPATTAGVGFPTPKSQRRMVAEAAATTRVELSRSPRMFNSGGSRSDDSVLTAAGEKAWRTPSASLEKDTCNDANPGSENELLEKPERRVLCE</sequence>
<evidence type="ECO:0000313" key="3">
    <source>
        <dbReference type="Proteomes" id="UP000314294"/>
    </source>
</evidence>
<dbReference type="AlphaFoldDB" id="A0A4Z2HBA1"/>
<feature type="region of interest" description="Disordered" evidence="1">
    <location>
        <begin position="1"/>
        <end position="119"/>
    </location>
</feature>
<evidence type="ECO:0000256" key="1">
    <source>
        <dbReference type="SAM" id="MobiDB-lite"/>
    </source>
</evidence>
<protein>
    <submittedName>
        <fullName evidence="2">Uncharacterized protein</fullName>
    </submittedName>
</protein>
<feature type="compositionally biased region" description="Basic and acidic residues" evidence="1">
    <location>
        <begin position="108"/>
        <end position="119"/>
    </location>
</feature>
<reference evidence="2 3" key="1">
    <citation type="submission" date="2019-03" db="EMBL/GenBank/DDBJ databases">
        <title>First draft genome of Liparis tanakae, snailfish: a comprehensive survey of snailfish specific genes.</title>
        <authorList>
            <person name="Kim W."/>
            <person name="Song I."/>
            <person name="Jeong J.-H."/>
            <person name="Kim D."/>
            <person name="Kim S."/>
            <person name="Ryu S."/>
            <person name="Song J.Y."/>
            <person name="Lee S.K."/>
        </authorList>
    </citation>
    <scope>NUCLEOTIDE SEQUENCE [LARGE SCALE GENOMIC DNA]</scope>
    <source>
        <tissue evidence="2">Muscle</tissue>
    </source>
</reference>